<dbReference type="STRING" id="563176.SAMN04488090_2145"/>
<keyword evidence="1" id="KW-0472">Membrane</keyword>
<keyword evidence="3" id="KW-1185">Reference proteome</keyword>
<reference evidence="2 3" key="1">
    <citation type="submission" date="2016-10" db="EMBL/GenBank/DDBJ databases">
        <authorList>
            <person name="de Groot N.N."/>
        </authorList>
    </citation>
    <scope>NUCLEOTIDE SEQUENCE [LARGE SCALE GENOMIC DNA]</scope>
    <source>
        <strain evidence="2 3">DSM 21668</strain>
    </source>
</reference>
<feature type="transmembrane region" description="Helical" evidence="1">
    <location>
        <begin position="20"/>
        <end position="42"/>
    </location>
</feature>
<proteinExistence type="predicted"/>
<keyword evidence="1" id="KW-1133">Transmembrane helix</keyword>
<evidence type="ECO:0000313" key="2">
    <source>
        <dbReference type="EMBL" id="SDL97115.1"/>
    </source>
</evidence>
<gene>
    <name evidence="2" type="ORF">SAMN04488090_2145</name>
</gene>
<protein>
    <submittedName>
        <fullName evidence="2">Uncharacterized protein</fullName>
    </submittedName>
</protein>
<keyword evidence="1" id="KW-0812">Transmembrane</keyword>
<accession>A0A1G9PG38</accession>
<name>A0A1G9PG38_9BACT</name>
<evidence type="ECO:0000256" key="1">
    <source>
        <dbReference type="SAM" id="Phobius"/>
    </source>
</evidence>
<dbReference type="EMBL" id="FNGS01000004">
    <property type="protein sequence ID" value="SDL97115.1"/>
    <property type="molecule type" value="Genomic_DNA"/>
</dbReference>
<sequence length="53" mass="5792">MGVFMGMMDYFMVGLVLRMGTLFSVFGLLFSVGVTGIAVYGINQGAGWLHRKD</sequence>
<organism evidence="2 3">
    <name type="scientific">Siphonobacter aquaeclarae</name>
    <dbReference type="NCBI Taxonomy" id="563176"/>
    <lineage>
        <taxon>Bacteria</taxon>
        <taxon>Pseudomonadati</taxon>
        <taxon>Bacteroidota</taxon>
        <taxon>Cytophagia</taxon>
        <taxon>Cytophagales</taxon>
        <taxon>Cytophagaceae</taxon>
        <taxon>Siphonobacter</taxon>
    </lineage>
</organism>
<dbReference type="Proteomes" id="UP000198901">
    <property type="component" value="Unassembled WGS sequence"/>
</dbReference>
<dbReference type="AlphaFoldDB" id="A0A1G9PG38"/>
<evidence type="ECO:0000313" key="3">
    <source>
        <dbReference type="Proteomes" id="UP000198901"/>
    </source>
</evidence>